<dbReference type="AlphaFoldDB" id="A0A6L9S7Y0"/>
<comment type="similarity">
    <text evidence="1">Belongs to the helicase family. UvrD subfamily.</text>
</comment>
<proteinExistence type="inferred from homology"/>
<comment type="caution">
    <text evidence="12">The sequence shown here is derived from an EMBL/GenBank/DDBJ whole genome shotgun (WGS) entry which is preliminary data.</text>
</comment>
<evidence type="ECO:0000313" key="13">
    <source>
        <dbReference type="Proteomes" id="UP000475214"/>
    </source>
</evidence>
<dbReference type="InterPro" id="IPR035093">
    <property type="entry name" value="RelE/ParE_toxin_dom_sf"/>
</dbReference>
<dbReference type="Pfam" id="PF00580">
    <property type="entry name" value="UvrD-helicase"/>
    <property type="match status" value="1"/>
</dbReference>
<dbReference type="GO" id="GO:0043138">
    <property type="term" value="F:3'-5' DNA helicase activity"/>
    <property type="evidence" value="ECO:0007669"/>
    <property type="project" value="UniProtKB-EC"/>
</dbReference>
<dbReference type="SUPFAM" id="SSF52540">
    <property type="entry name" value="P-loop containing nucleoside triphosphate hydrolases"/>
    <property type="match status" value="1"/>
</dbReference>
<evidence type="ECO:0000256" key="10">
    <source>
        <dbReference type="PROSITE-ProRule" id="PRU00560"/>
    </source>
</evidence>
<accession>A0A6L9S7Y0</accession>
<dbReference type="PROSITE" id="PS51198">
    <property type="entry name" value="UVRD_HELICASE_ATP_BIND"/>
    <property type="match status" value="1"/>
</dbReference>
<evidence type="ECO:0000256" key="7">
    <source>
        <dbReference type="ARBA" id="ARBA00034617"/>
    </source>
</evidence>
<evidence type="ECO:0000259" key="11">
    <source>
        <dbReference type="PROSITE" id="PS51198"/>
    </source>
</evidence>
<keyword evidence="13" id="KW-1185">Reference proteome</keyword>
<keyword evidence="4 10" id="KW-0347">Helicase</keyword>
<comment type="catalytic activity">
    <reaction evidence="9">
        <text>ATP + H2O = ADP + phosphate + H(+)</text>
        <dbReference type="Rhea" id="RHEA:13065"/>
        <dbReference type="ChEBI" id="CHEBI:15377"/>
        <dbReference type="ChEBI" id="CHEBI:15378"/>
        <dbReference type="ChEBI" id="CHEBI:30616"/>
        <dbReference type="ChEBI" id="CHEBI:43474"/>
        <dbReference type="ChEBI" id="CHEBI:456216"/>
        <dbReference type="EC" id="5.6.2.4"/>
    </reaction>
</comment>
<dbReference type="PANTHER" id="PTHR11070:SF45">
    <property type="entry name" value="DNA 3'-5' HELICASE"/>
    <property type="match status" value="1"/>
</dbReference>
<dbReference type="InterPro" id="IPR014017">
    <property type="entry name" value="DNA_helicase_UvrD-like_C"/>
</dbReference>
<dbReference type="InterPro" id="IPR013986">
    <property type="entry name" value="DExx_box_DNA_helicase_dom_sf"/>
</dbReference>
<dbReference type="Gene3D" id="3.40.50.300">
    <property type="entry name" value="P-loop containing nucleotide triphosphate hydrolases"/>
    <property type="match status" value="2"/>
</dbReference>
<keyword evidence="6" id="KW-0413">Isomerase</keyword>
<dbReference type="GO" id="GO:0003677">
    <property type="term" value="F:DNA binding"/>
    <property type="evidence" value="ECO:0007669"/>
    <property type="project" value="UniProtKB-KW"/>
</dbReference>
<evidence type="ECO:0000313" key="12">
    <source>
        <dbReference type="EMBL" id="NEE01147.1"/>
    </source>
</evidence>
<name>A0A6L9S7Y0_9ACTN</name>
<dbReference type="SUPFAM" id="SSF143011">
    <property type="entry name" value="RelE-like"/>
    <property type="match status" value="1"/>
</dbReference>
<evidence type="ECO:0000256" key="4">
    <source>
        <dbReference type="ARBA" id="ARBA00022806"/>
    </source>
</evidence>
<dbReference type="Gene3D" id="1.10.10.160">
    <property type="match status" value="1"/>
</dbReference>
<dbReference type="Pfam" id="PF13361">
    <property type="entry name" value="UvrD_C"/>
    <property type="match status" value="1"/>
</dbReference>
<gene>
    <name evidence="12" type="ORF">G1H10_13320</name>
</gene>
<feature type="domain" description="UvrD-like helicase ATP-binding" evidence="11">
    <location>
        <begin position="257"/>
        <end position="544"/>
    </location>
</feature>
<dbReference type="GO" id="GO:0000725">
    <property type="term" value="P:recombinational repair"/>
    <property type="evidence" value="ECO:0007669"/>
    <property type="project" value="TreeGrafter"/>
</dbReference>
<evidence type="ECO:0000256" key="6">
    <source>
        <dbReference type="ARBA" id="ARBA00023235"/>
    </source>
</evidence>
<sequence>MYDIRLTKPYTDSIRKFEHRPDVLASLLVTTTELTSQPFQNPRLQTHAVKNCPAGTYTSYVGNRGHRLIWRLIKRVIILLVVDEHDAAYRRAERLKLEIDDQQNVLRVYDIDPATEGQQPYEERRQVEGSLFMAWNDRDLLGLGFRQHEVPVLRRLDNEDSLLDLEPRMRPEAFTLAYNVLAHGNPQGEQAAIEARQAKEREEATRVDDGFFLADEAEERTLVSALDQPGSRDEFVPVTADELARILAAPIEDWMVYLDPSQQGLVDRRFNGPARIRGAAGTGKTVVALHRAREMAREAGDSKVLFTTFIRSIPAVLEHIFSRFAPDERQRVEFKNIHAWALGLLGRAGRGMNIDLSKVDRAWKRACDRVLTDTSPLQRASLTRSYLREEIDWLVKGRALGSLDDYLGLQRSGRGTPLSKELRTDVWSLYESYETELQNAGVHDFNDVLTTAYKLVRDSEITLPYTAIIADEAQDLTEVSIRLLHAAVGDRENGLLLVGDGQQSIYPGGYNLASLGVDVRGRATRLTKNYRNTRQIVDAAFRVVEHEEFDDGGEILEPGKREIQVMRDGSEPVRCGFETSDDHDLALAADIEAAIDAGCGQGDVAVLVPTNRLVAEYVSRISQIGLTTQKLEHYDGHPNSHVKVGTYQRAKGLEFKRVYLPRLDLDGLSEAQRRNEDDKTYAERIALLRRRLFVAMTRARDALWLGWVGAPSSLIAHPETPQIDAQSASTR</sequence>
<dbReference type="PANTHER" id="PTHR11070">
    <property type="entry name" value="UVRD / RECB / PCRA DNA HELICASE FAMILY MEMBER"/>
    <property type="match status" value="1"/>
</dbReference>
<evidence type="ECO:0000256" key="9">
    <source>
        <dbReference type="ARBA" id="ARBA00048988"/>
    </source>
</evidence>
<evidence type="ECO:0000256" key="1">
    <source>
        <dbReference type="ARBA" id="ARBA00009922"/>
    </source>
</evidence>
<protein>
    <recommendedName>
        <fullName evidence="8">DNA 3'-5' helicase</fullName>
        <ecNumber evidence="8">5.6.2.4</ecNumber>
    </recommendedName>
</protein>
<dbReference type="InterPro" id="IPR014016">
    <property type="entry name" value="UvrD-like_ATP-bd"/>
</dbReference>
<organism evidence="12 13">
    <name type="scientific">Phytoactinopolyspora halotolerans</name>
    <dbReference type="NCBI Taxonomy" id="1981512"/>
    <lineage>
        <taxon>Bacteria</taxon>
        <taxon>Bacillati</taxon>
        <taxon>Actinomycetota</taxon>
        <taxon>Actinomycetes</taxon>
        <taxon>Jiangellales</taxon>
        <taxon>Jiangellaceae</taxon>
        <taxon>Phytoactinopolyspora</taxon>
    </lineage>
</organism>
<dbReference type="InterPro" id="IPR000212">
    <property type="entry name" value="DNA_helicase_UvrD/REP"/>
</dbReference>
<keyword evidence="3 10" id="KW-0378">Hydrolase</keyword>
<dbReference type="GO" id="GO:0005524">
    <property type="term" value="F:ATP binding"/>
    <property type="evidence" value="ECO:0007669"/>
    <property type="project" value="UniProtKB-UniRule"/>
</dbReference>
<dbReference type="EC" id="5.6.2.4" evidence="8"/>
<dbReference type="Proteomes" id="UP000475214">
    <property type="component" value="Unassembled WGS sequence"/>
</dbReference>
<dbReference type="GO" id="GO:0005829">
    <property type="term" value="C:cytosol"/>
    <property type="evidence" value="ECO:0007669"/>
    <property type="project" value="TreeGrafter"/>
</dbReference>
<dbReference type="InterPro" id="IPR027417">
    <property type="entry name" value="P-loop_NTPase"/>
</dbReference>
<evidence type="ECO:0000256" key="5">
    <source>
        <dbReference type="ARBA" id="ARBA00022840"/>
    </source>
</evidence>
<dbReference type="GO" id="GO:0033202">
    <property type="term" value="C:DNA helicase complex"/>
    <property type="evidence" value="ECO:0007669"/>
    <property type="project" value="TreeGrafter"/>
</dbReference>
<dbReference type="GO" id="GO:0016787">
    <property type="term" value="F:hydrolase activity"/>
    <property type="evidence" value="ECO:0007669"/>
    <property type="project" value="UniProtKB-UniRule"/>
</dbReference>
<feature type="binding site" evidence="10">
    <location>
        <begin position="278"/>
        <end position="285"/>
    </location>
    <ligand>
        <name>ATP</name>
        <dbReference type="ChEBI" id="CHEBI:30616"/>
    </ligand>
</feature>
<keyword evidence="2 10" id="KW-0547">Nucleotide-binding</keyword>
<evidence type="ECO:0000256" key="3">
    <source>
        <dbReference type="ARBA" id="ARBA00022801"/>
    </source>
</evidence>
<evidence type="ECO:0000256" key="2">
    <source>
        <dbReference type="ARBA" id="ARBA00022741"/>
    </source>
</evidence>
<reference evidence="12 13" key="1">
    <citation type="submission" date="2020-02" db="EMBL/GenBank/DDBJ databases">
        <authorList>
            <person name="Li X.-J."/>
            <person name="Han X.-M."/>
        </authorList>
    </citation>
    <scope>NUCLEOTIDE SEQUENCE [LARGE SCALE GENOMIC DNA]</scope>
    <source>
        <strain evidence="12 13">CCTCC AB 2017055</strain>
    </source>
</reference>
<dbReference type="RefSeq" id="WP_163738222.1">
    <property type="nucleotide sequence ID" value="NZ_JAAGOA010000008.1"/>
</dbReference>
<dbReference type="EMBL" id="JAAGOA010000008">
    <property type="protein sequence ID" value="NEE01147.1"/>
    <property type="molecule type" value="Genomic_DNA"/>
</dbReference>
<evidence type="ECO:0000256" key="8">
    <source>
        <dbReference type="ARBA" id="ARBA00034808"/>
    </source>
</evidence>
<comment type="catalytic activity">
    <reaction evidence="7">
        <text>Couples ATP hydrolysis with the unwinding of duplex DNA by translocating in the 3'-5' direction.</text>
        <dbReference type="EC" id="5.6.2.4"/>
    </reaction>
</comment>
<keyword evidence="5 10" id="KW-0067">ATP-binding</keyword>